<dbReference type="InterPro" id="IPR001650">
    <property type="entry name" value="Helicase_C-like"/>
</dbReference>
<evidence type="ECO:0000256" key="4">
    <source>
        <dbReference type="ARBA" id="ARBA00022840"/>
    </source>
</evidence>
<feature type="compositionally biased region" description="Basic residues" evidence="5">
    <location>
        <begin position="753"/>
        <end position="763"/>
    </location>
</feature>
<dbReference type="Pfam" id="PF00271">
    <property type="entry name" value="Helicase_C"/>
    <property type="match status" value="1"/>
</dbReference>
<dbReference type="InterPro" id="IPR013689">
    <property type="entry name" value="RNA_helicase_ATP-dep_HrpB_C"/>
</dbReference>
<dbReference type="Pfam" id="PF00270">
    <property type="entry name" value="DEAD"/>
    <property type="match status" value="1"/>
</dbReference>
<dbReference type="InterPro" id="IPR010225">
    <property type="entry name" value="HrpB"/>
</dbReference>
<keyword evidence="4" id="KW-0067">ATP-binding</keyword>
<dbReference type="SMART" id="SM00487">
    <property type="entry name" value="DEXDc"/>
    <property type="match status" value="1"/>
</dbReference>
<protein>
    <recommendedName>
        <fullName evidence="10">ATP-dependent helicase HrpB</fullName>
    </recommendedName>
</protein>
<evidence type="ECO:0000259" key="6">
    <source>
        <dbReference type="PROSITE" id="PS51192"/>
    </source>
</evidence>
<gene>
    <name evidence="8" type="ORF">WJX73_003698</name>
</gene>
<dbReference type="PANTHER" id="PTHR43519:SF1">
    <property type="entry name" value="ATP-DEPENDENT RNA HELICASE HRPB"/>
    <property type="match status" value="1"/>
</dbReference>
<dbReference type="GO" id="GO:0004386">
    <property type="term" value="F:helicase activity"/>
    <property type="evidence" value="ECO:0007669"/>
    <property type="project" value="UniProtKB-KW"/>
</dbReference>
<dbReference type="SUPFAM" id="SSF52540">
    <property type="entry name" value="P-loop containing nucleoside triphosphate hydrolases"/>
    <property type="match status" value="1"/>
</dbReference>
<feature type="region of interest" description="Disordered" evidence="5">
    <location>
        <begin position="728"/>
        <end position="779"/>
    </location>
</feature>
<comment type="caution">
    <text evidence="8">The sequence shown here is derived from an EMBL/GenBank/DDBJ whole genome shotgun (WGS) entry which is preliminary data.</text>
</comment>
<dbReference type="SMART" id="SM00490">
    <property type="entry name" value="HELICc"/>
    <property type="match status" value="1"/>
</dbReference>
<evidence type="ECO:0000313" key="9">
    <source>
        <dbReference type="Proteomes" id="UP001465755"/>
    </source>
</evidence>
<dbReference type="GO" id="GO:0005524">
    <property type="term" value="F:ATP binding"/>
    <property type="evidence" value="ECO:0007669"/>
    <property type="project" value="UniProtKB-KW"/>
</dbReference>
<name>A0AAW1P2F0_9CHLO</name>
<dbReference type="CDD" id="cd18791">
    <property type="entry name" value="SF2_C_RHA"/>
    <property type="match status" value="1"/>
</dbReference>
<evidence type="ECO:0008006" key="10">
    <source>
        <dbReference type="Google" id="ProtNLM"/>
    </source>
</evidence>
<evidence type="ECO:0000256" key="1">
    <source>
        <dbReference type="ARBA" id="ARBA00022741"/>
    </source>
</evidence>
<dbReference type="EMBL" id="JALJOQ010000067">
    <property type="protein sequence ID" value="KAK9802786.1"/>
    <property type="molecule type" value="Genomic_DNA"/>
</dbReference>
<dbReference type="GO" id="GO:0003676">
    <property type="term" value="F:nucleic acid binding"/>
    <property type="evidence" value="ECO:0007669"/>
    <property type="project" value="InterPro"/>
</dbReference>
<dbReference type="GO" id="GO:0016787">
    <property type="term" value="F:hydrolase activity"/>
    <property type="evidence" value="ECO:0007669"/>
    <property type="project" value="UniProtKB-KW"/>
</dbReference>
<dbReference type="InterPro" id="IPR027417">
    <property type="entry name" value="P-loop_NTPase"/>
</dbReference>
<reference evidence="8 9" key="1">
    <citation type="journal article" date="2024" name="Nat. Commun.">
        <title>Phylogenomics reveals the evolutionary origins of lichenization in chlorophyte algae.</title>
        <authorList>
            <person name="Puginier C."/>
            <person name="Libourel C."/>
            <person name="Otte J."/>
            <person name="Skaloud P."/>
            <person name="Haon M."/>
            <person name="Grisel S."/>
            <person name="Petersen M."/>
            <person name="Berrin J.G."/>
            <person name="Delaux P.M."/>
            <person name="Dal Grande F."/>
            <person name="Keller J."/>
        </authorList>
    </citation>
    <scope>NUCLEOTIDE SEQUENCE [LARGE SCALE GENOMIC DNA]</scope>
    <source>
        <strain evidence="8 9">SAG 2036</strain>
    </source>
</reference>
<keyword evidence="9" id="KW-1185">Reference proteome</keyword>
<dbReference type="Proteomes" id="UP001465755">
    <property type="component" value="Unassembled WGS sequence"/>
</dbReference>
<evidence type="ECO:0000256" key="5">
    <source>
        <dbReference type="SAM" id="MobiDB-lite"/>
    </source>
</evidence>
<dbReference type="AlphaFoldDB" id="A0AAW1P2F0"/>
<dbReference type="Pfam" id="PF08482">
    <property type="entry name" value="HrpB_C"/>
    <property type="match status" value="2"/>
</dbReference>
<feature type="compositionally biased region" description="Polar residues" evidence="5">
    <location>
        <begin position="839"/>
        <end position="849"/>
    </location>
</feature>
<feature type="domain" description="Helicase ATP-binding" evidence="6">
    <location>
        <begin position="1"/>
        <end position="155"/>
    </location>
</feature>
<evidence type="ECO:0000256" key="2">
    <source>
        <dbReference type="ARBA" id="ARBA00022801"/>
    </source>
</evidence>
<keyword evidence="1" id="KW-0547">Nucleotide-binding</keyword>
<organism evidence="8 9">
    <name type="scientific">Symbiochloris irregularis</name>
    <dbReference type="NCBI Taxonomy" id="706552"/>
    <lineage>
        <taxon>Eukaryota</taxon>
        <taxon>Viridiplantae</taxon>
        <taxon>Chlorophyta</taxon>
        <taxon>core chlorophytes</taxon>
        <taxon>Trebouxiophyceae</taxon>
        <taxon>Trebouxiales</taxon>
        <taxon>Trebouxiaceae</taxon>
        <taxon>Symbiochloris</taxon>
    </lineage>
</organism>
<sequence>MVLQAPPGAGKTTVVPIVASGVLAAGLRVLVVAPRRIAAKAAARRMAGMLGTPVGQDIGYAVRLDSKYNSGTSVIVITPGVMLKWLQEDSIMSAVGAILFDEFHERGAEGDLGLSLALDIQRHTNRELRIVVMSATLGTELVQQVATFLSAAHQAASAPKQKHANGLASPQASREVLSVAVNIKGPESQRRNGYGTASVPVIVSEGRSFDVQRIYLSGPSGSDPRAFTAAVASAVQQALKDTAKDILVFLPGMREIRAVQGQLSARSALPGNAESHILHGDLPMEAQDALLAPHHAGKRRVILATSIAESSITLPGVTAVVDSGMARQPAFDPRSDLWRLETVPISLASADQRAGRAGRVAPGTCYRLWSESAHAQLEASPKPGMYREDLTPLALNLASLGPARAARLQWLDAPSGATMAAAHSLLSSLGAISADGSITALAIGQMEEDADLVGVLVAVAYPDRLGMRRDSSNRSRPATYLMANGAMARLAEVGDPLGTSPMVAVADVGGHTHRGAKNDTIHLAAPLSVEAVQLHLPHMVEEEDVTTWNEGTKAVERSIRQRIGTLTLKDTRAPVSDDAAAEVIIAMLRKAGMGALPLSKQATALLNRLRWLAAEHNAQSPSAGGERWPDVSHAALEGTLDEWLLPWLVGVRSMADLKALDWSAALRSLVPPSLLRTLDTAAPEKWTSPTTGASFALDYTNSLPLLPAPIAAFFGPLDIVLPSFPSGVTASSATPPPSDSPPASMDLDDSAPGKRKAKKKRRGGAADGGTVQQEGADQGAKSGLTLVLLSPRRSELGRVPAKQLAHFWTVNYPAVRLEFVRRYKRHNWPADPTQPEPVPQSSHGFTVQG</sequence>
<dbReference type="PANTHER" id="PTHR43519">
    <property type="entry name" value="ATP-DEPENDENT RNA HELICASE HRPB"/>
    <property type="match status" value="1"/>
</dbReference>
<keyword evidence="2" id="KW-0378">Hydrolase</keyword>
<feature type="domain" description="Helicase C-terminal" evidence="7">
    <location>
        <begin position="234"/>
        <end position="401"/>
    </location>
</feature>
<dbReference type="PIRSF" id="PIRSF005496">
    <property type="entry name" value="ATP_hel_hrpB"/>
    <property type="match status" value="1"/>
</dbReference>
<accession>A0AAW1P2F0</accession>
<dbReference type="InterPro" id="IPR014001">
    <property type="entry name" value="Helicase_ATP-bd"/>
</dbReference>
<feature type="region of interest" description="Disordered" evidence="5">
    <location>
        <begin position="829"/>
        <end position="849"/>
    </location>
</feature>
<dbReference type="PROSITE" id="PS51194">
    <property type="entry name" value="HELICASE_CTER"/>
    <property type="match status" value="1"/>
</dbReference>
<proteinExistence type="predicted"/>
<dbReference type="InterPro" id="IPR011545">
    <property type="entry name" value="DEAD/DEAH_box_helicase_dom"/>
</dbReference>
<evidence type="ECO:0000259" key="7">
    <source>
        <dbReference type="PROSITE" id="PS51194"/>
    </source>
</evidence>
<dbReference type="Gene3D" id="3.40.50.300">
    <property type="entry name" value="P-loop containing nucleotide triphosphate hydrolases"/>
    <property type="match status" value="2"/>
</dbReference>
<evidence type="ECO:0000256" key="3">
    <source>
        <dbReference type="ARBA" id="ARBA00022806"/>
    </source>
</evidence>
<keyword evidence="3" id="KW-0347">Helicase</keyword>
<dbReference type="PROSITE" id="PS51192">
    <property type="entry name" value="HELICASE_ATP_BIND_1"/>
    <property type="match status" value="1"/>
</dbReference>
<evidence type="ECO:0000313" key="8">
    <source>
        <dbReference type="EMBL" id="KAK9802786.1"/>
    </source>
</evidence>